<proteinExistence type="predicted"/>
<dbReference type="EMBL" id="KQ432338">
    <property type="protein sequence ID" value="KOF62786.1"/>
    <property type="molecule type" value="Genomic_DNA"/>
</dbReference>
<name>A0A0L8FH97_OCTBM</name>
<reference evidence="1" key="1">
    <citation type="submission" date="2015-07" db="EMBL/GenBank/DDBJ databases">
        <title>MeaNS - Measles Nucleotide Surveillance Program.</title>
        <authorList>
            <person name="Tran T."/>
            <person name="Druce J."/>
        </authorList>
    </citation>
    <scope>NUCLEOTIDE SEQUENCE</scope>
    <source>
        <strain evidence="1">UCB-OBI-ISO-001</strain>
        <tissue evidence="1">Gonad</tissue>
    </source>
</reference>
<sequence length="58" mass="6347">MMNLMFKTMMTSSEVTLISQMSSSSFPSSSLLINGSGMSICFISFTLECISSISTKYK</sequence>
<protein>
    <submittedName>
        <fullName evidence="1">Uncharacterized protein</fullName>
    </submittedName>
</protein>
<dbReference type="AlphaFoldDB" id="A0A0L8FH97"/>
<evidence type="ECO:0000313" key="1">
    <source>
        <dbReference type="EMBL" id="KOF62786.1"/>
    </source>
</evidence>
<accession>A0A0L8FH97</accession>
<organism evidence="1">
    <name type="scientific">Octopus bimaculoides</name>
    <name type="common">California two-spotted octopus</name>
    <dbReference type="NCBI Taxonomy" id="37653"/>
    <lineage>
        <taxon>Eukaryota</taxon>
        <taxon>Metazoa</taxon>
        <taxon>Spiralia</taxon>
        <taxon>Lophotrochozoa</taxon>
        <taxon>Mollusca</taxon>
        <taxon>Cephalopoda</taxon>
        <taxon>Coleoidea</taxon>
        <taxon>Octopodiformes</taxon>
        <taxon>Octopoda</taxon>
        <taxon>Incirrata</taxon>
        <taxon>Octopodidae</taxon>
        <taxon>Octopus</taxon>
    </lineage>
</organism>
<gene>
    <name evidence="1" type="ORF">OCBIM_22021811mg</name>
</gene>